<proteinExistence type="predicted"/>
<keyword evidence="2" id="KW-0472">Membrane</keyword>
<reference evidence="4" key="1">
    <citation type="submission" date="2025-08" db="UniProtKB">
        <authorList>
            <consortium name="RefSeq"/>
        </authorList>
    </citation>
    <scope>IDENTIFICATION</scope>
    <source>
        <tissue evidence="4">Gonads</tissue>
    </source>
</reference>
<dbReference type="KEGG" id="lak:106152741"/>
<dbReference type="GO" id="GO:0061709">
    <property type="term" value="P:reticulophagy"/>
    <property type="evidence" value="ECO:0007669"/>
    <property type="project" value="TreeGrafter"/>
</dbReference>
<evidence type="ECO:0000256" key="1">
    <source>
        <dbReference type="SAM" id="MobiDB-lite"/>
    </source>
</evidence>
<gene>
    <name evidence="4" type="primary">LOC106152741</name>
</gene>
<dbReference type="GO" id="GO:0005634">
    <property type="term" value="C:nucleus"/>
    <property type="evidence" value="ECO:0007669"/>
    <property type="project" value="TreeGrafter"/>
</dbReference>
<dbReference type="RefSeq" id="XP_013381907.1">
    <property type="nucleotide sequence ID" value="XM_013526453.2"/>
</dbReference>
<sequence length="327" mass="35571">MSTEMLLLYGLFCLIVAILLTVLGFLVYSGLFADIVVGAGPPPVGKLYVAYKFGKGSYKDAGYLFTEAVSIVADLRCIGVYYDDPDEVGLGEQRYVVGSILAEGDKEPDPAQKEEYQRRGYKFHTFPAVTNVVKTKFPYNTAISILVAIKRVYPVLGQYVKEKRLCAHPFVEIYDGFTIHFMAPLAKQDEFYVPEAHGHTHQEGPAHLKDSPKHKKTADQREDESQPVKVRRSKRSGSPSRSLDKTPELSTNEEDSGITSANISGTSAGGDSAEAEQSCNLDSTGGTSFISDVTTCTEEDSVVSGTVTGDSSAESTSSFEEVSKDDI</sequence>
<dbReference type="InterPro" id="IPR011256">
    <property type="entry name" value="Reg_factor_effector_dom_sf"/>
</dbReference>
<dbReference type="PANTHER" id="PTHR15949">
    <property type="entry name" value="TESTIS-EXPRESSED PROTEIN 264"/>
    <property type="match status" value="1"/>
</dbReference>
<dbReference type="GO" id="GO:0005789">
    <property type="term" value="C:endoplasmic reticulum membrane"/>
    <property type="evidence" value="ECO:0007669"/>
    <property type="project" value="TreeGrafter"/>
</dbReference>
<keyword evidence="2" id="KW-0812">Transmembrane</keyword>
<dbReference type="AlphaFoldDB" id="A0A1S3H7F2"/>
<dbReference type="Proteomes" id="UP000085678">
    <property type="component" value="Unplaced"/>
</dbReference>
<dbReference type="GO" id="GO:0000421">
    <property type="term" value="C:autophagosome membrane"/>
    <property type="evidence" value="ECO:0007669"/>
    <property type="project" value="TreeGrafter"/>
</dbReference>
<keyword evidence="3" id="KW-1185">Reference proteome</keyword>
<evidence type="ECO:0000313" key="3">
    <source>
        <dbReference type="Proteomes" id="UP000085678"/>
    </source>
</evidence>
<feature type="compositionally biased region" description="Low complexity" evidence="1">
    <location>
        <begin position="302"/>
        <end position="312"/>
    </location>
</feature>
<feature type="compositionally biased region" description="Polar residues" evidence="1">
    <location>
        <begin position="257"/>
        <end position="266"/>
    </location>
</feature>
<dbReference type="PANTHER" id="PTHR15949:SF3">
    <property type="entry name" value="TESTIS-EXPRESSED PROTEIN 264"/>
    <property type="match status" value="1"/>
</dbReference>
<feature type="transmembrane region" description="Helical" evidence="2">
    <location>
        <begin position="6"/>
        <end position="28"/>
    </location>
</feature>
<feature type="compositionally biased region" description="Basic and acidic residues" evidence="1">
    <location>
        <begin position="196"/>
        <end position="226"/>
    </location>
</feature>
<dbReference type="STRING" id="7574.A0A1S3H7F2"/>
<accession>A0A1S3H7F2</accession>
<evidence type="ECO:0000313" key="4">
    <source>
        <dbReference type="RefSeq" id="XP_013381907.1"/>
    </source>
</evidence>
<keyword evidence="2" id="KW-1133">Transmembrane helix</keyword>
<dbReference type="GO" id="GO:0005657">
    <property type="term" value="C:replication fork"/>
    <property type="evidence" value="ECO:0007669"/>
    <property type="project" value="TreeGrafter"/>
</dbReference>
<organism evidence="3 4">
    <name type="scientific">Lingula anatina</name>
    <name type="common">Brachiopod</name>
    <name type="synonym">Lingula unguis</name>
    <dbReference type="NCBI Taxonomy" id="7574"/>
    <lineage>
        <taxon>Eukaryota</taxon>
        <taxon>Metazoa</taxon>
        <taxon>Spiralia</taxon>
        <taxon>Lophotrochozoa</taxon>
        <taxon>Brachiopoda</taxon>
        <taxon>Linguliformea</taxon>
        <taxon>Lingulata</taxon>
        <taxon>Lingulida</taxon>
        <taxon>Linguloidea</taxon>
        <taxon>Lingulidae</taxon>
        <taxon>Lingula</taxon>
    </lineage>
</organism>
<evidence type="ECO:0000256" key="2">
    <source>
        <dbReference type="SAM" id="Phobius"/>
    </source>
</evidence>
<protein>
    <submittedName>
        <fullName evidence="4">Testis-expressed protein 264</fullName>
    </submittedName>
</protein>
<dbReference type="OrthoDB" id="2140079at2759"/>
<feature type="region of interest" description="Disordered" evidence="1">
    <location>
        <begin position="196"/>
        <end position="327"/>
    </location>
</feature>
<dbReference type="InParanoid" id="A0A1S3H7F2"/>
<name>A0A1S3H7F2_LINAN</name>
<dbReference type="GO" id="GO:0106300">
    <property type="term" value="P:protein-DNA covalent cross-linking repair"/>
    <property type="evidence" value="ECO:0007669"/>
    <property type="project" value="TreeGrafter"/>
</dbReference>
<dbReference type="Gene3D" id="3.20.80.10">
    <property type="entry name" value="Regulatory factor, effector binding domain"/>
    <property type="match status" value="1"/>
</dbReference>
<dbReference type="GeneID" id="106152741"/>
<feature type="compositionally biased region" description="Polar residues" evidence="1">
    <location>
        <begin position="275"/>
        <end position="296"/>
    </location>
</feature>